<evidence type="ECO:0000256" key="3">
    <source>
        <dbReference type="ARBA" id="ARBA00022475"/>
    </source>
</evidence>
<keyword evidence="3" id="KW-1003">Cell membrane</keyword>
<keyword evidence="6" id="KW-0406">Ion transport</keyword>
<reference evidence="10" key="2">
    <citation type="journal article" date="2024" name="Environ. Microbiol.">
        <title>Genome analysis and description of Tunturibacter gen. nov. expands the diversity of Terriglobia in tundra soils.</title>
        <authorList>
            <person name="Messyasz A."/>
            <person name="Mannisto M.K."/>
            <person name="Kerkhof L.J."/>
            <person name="Haggblom M.M."/>
        </authorList>
    </citation>
    <scope>NUCLEOTIDE SEQUENCE</scope>
    <source>
        <strain evidence="10">M8UP39</strain>
    </source>
</reference>
<keyword evidence="2" id="KW-0813">Transport</keyword>
<dbReference type="EMBL" id="CP132938">
    <property type="protein sequence ID" value="XCB23908.1"/>
    <property type="molecule type" value="Genomic_DNA"/>
</dbReference>
<evidence type="ECO:0000256" key="4">
    <source>
        <dbReference type="ARBA" id="ARBA00022692"/>
    </source>
</evidence>
<feature type="transmembrane region" description="Helical" evidence="9">
    <location>
        <begin position="12"/>
        <end position="34"/>
    </location>
</feature>
<dbReference type="RefSeq" id="WP_353073355.1">
    <property type="nucleotide sequence ID" value="NZ_CP132938.1"/>
</dbReference>
<sequence length="304" mass="34472">MIVPRGRQLAAMLKYVGMPLLLLVLYDLAVVAAYKLMHWNWIALPHIPLALFGSSIGIIVAFRNQSAYARWWEGRILWGAIVNNSRSWARQVTTSMLTLKSGDAAELKETQRRMVYLQIAFVHALRQHLRKLEPWAELAPLLDEHELEALRVEKNVPLAIQQLMGKLLLECQTREWVDALQWRAMDESLNDLADAQGGAERIKNTPMPKQYDYFPQLFVQMYCVLLPLALVTSMGWFTPLGSTLVGFIFLALDKIGQDLEDPFENTIFDVPMTSISTAIEINLRQLLGETTLPAATTPIDGVLW</sequence>
<evidence type="ECO:0000313" key="10">
    <source>
        <dbReference type="EMBL" id="XCB23908.1"/>
    </source>
</evidence>
<dbReference type="GO" id="GO:0005254">
    <property type="term" value="F:chloride channel activity"/>
    <property type="evidence" value="ECO:0007669"/>
    <property type="project" value="InterPro"/>
</dbReference>
<dbReference type="KEGG" id="tgi:RBB81_08265"/>
<comment type="similarity">
    <text evidence="8">Belongs to the anion channel-forming bestrophin (TC 1.A.46) family.</text>
</comment>
<evidence type="ECO:0000256" key="2">
    <source>
        <dbReference type="ARBA" id="ARBA00022448"/>
    </source>
</evidence>
<keyword evidence="5 9" id="KW-1133">Transmembrane helix</keyword>
<proteinExistence type="inferred from homology"/>
<dbReference type="AlphaFoldDB" id="A0AAU7Z4X6"/>
<reference evidence="10" key="1">
    <citation type="submission" date="2023-08" db="EMBL/GenBank/DDBJ databases">
        <authorList>
            <person name="Messyasz A."/>
            <person name="Mannisto M.K."/>
            <person name="Kerkhof L.J."/>
            <person name="Haggblom M."/>
        </authorList>
    </citation>
    <scope>NUCLEOTIDE SEQUENCE</scope>
    <source>
        <strain evidence="10">M8UP39</strain>
    </source>
</reference>
<keyword evidence="4 9" id="KW-0812">Transmembrane</keyword>
<evidence type="ECO:0000256" key="8">
    <source>
        <dbReference type="ARBA" id="ARBA00034708"/>
    </source>
</evidence>
<keyword evidence="7 9" id="KW-0472">Membrane</keyword>
<dbReference type="PANTHER" id="PTHR33281">
    <property type="entry name" value="UPF0187 PROTEIN YNEE"/>
    <property type="match status" value="1"/>
</dbReference>
<evidence type="ECO:0000256" key="7">
    <source>
        <dbReference type="ARBA" id="ARBA00023136"/>
    </source>
</evidence>
<name>A0AAU7Z4X6_9BACT</name>
<evidence type="ECO:0000256" key="6">
    <source>
        <dbReference type="ARBA" id="ARBA00023065"/>
    </source>
</evidence>
<dbReference type="GO" id="GO:0005886">
    <property type="term" value="C:plasma membrane"/>
    <property type="evidence" value="ECO:0007669"/>
    <property type="project" value="UniProtKB-SubCell"/>
</dbReference>
<dbReference type="PANTHER" id="PTHR33281:SF19">
    <property type="entry name" value="VOLTAGE-DEPENDENT ANION CHANNEL-FORMING PROTEIN YNEE"/>
    <property type="match status" value="1"/>
</dbReference>
<feature type="transmembrane region" description="Helical" evidence="9">
    <location>
        <begin position="40"/>
        <end position="62"/>
    </location>
</feature>
<feature type="transmembrane region" description="Helical" evidence="9">
    <location>
        <begin position="211"/>
        <end position="230"/>
    </location>
</feature>
<evidence type="ECO:0000256" key="5">
    <source>
        <dbReference type="ARBA" id="ARBA00022989"/>
    </source>
</evidence>
<gene>
    <name evidence="10" type="ORF">RBB81_08265</name>
</gene>
<evidence type="ECO:0000256" key="9">
    <source>
        <dbReference type="SAM" id="Phobius"/>
    </source>
</evidence>
<protein>
    <submittedName>
        <fullName evidence="10">Bestrophin family ion channel</fullName>
    </submittedName>
</protein>
<organism evidence="10">
    <name type="scientific">Tunturiibacter gelidiferens</name>
    <dbReference type="NCBI Taxonomy" id="3069689"/>
    <lineage>
        <taxon>Bacteria</taxon>
        <taxon>Pseudomonadati</taxon>
        <taxon>Acidobacteriota</taxon>
        <taxon>Terriglobia</taxon>
        <taxon>Terriglobales</taxon>
        <taxon>Acidobacteriaceae</taxon>
        <taxon>Tunturiibacter</taxon>
    </lineage>
</organism>
<dbReference type="Pfam" id="PF25539">
    <property type="entry name" value="Bestrophin_2"/>
    <property type="match status" value="1"/>
</dbReference>
<comment type="subcellular location">
    <subcellularLocation>
        <location evidence="1">Cell membrane</location>
        <topology evidence="1">Multi-pass membrane protein</topology>
    </subcellularLocation>
</comment>
<evidence type="ECO:0000256" key="1">
    <source>
        <dbReference type="ARBA" id="ARBA00004651"/>
    </source>
</evidence>
<dbReference type="InterPro" id="IPR044669">
    <property type="entry name" value="YneE/VCCN1/2-like"/>
</dbReference>
<accession>A0AAU7Z4X6</accession>